<accession>A0A8J4RC07</accession>
<name>A0A8J4RC07_9ROSI</name>
<evidence type="ECO:0000313" key="3">
    <source>
        <dbReference type="Proteomes" id="UP000737018"/>
    </source>
</evidence>
<dbReference type="InterPro" id="IPR000719">
    <property type="entry name" value="Prot_kinase_dom"/>
</dbReference>
<dbReference type="Pfam" id="PF07714">
    <property type="entry name" value="PK_Tyr_Ser-Thr"/>
    <property type="match status" value="1"/>
</dbReference>
<dbReference type="InterPro" id="IPR051564">
    <property type="entry name" value="LRR_receptor-like_kinase"/>
</dbReference>
<dbReference type="EMBL" id="JRKL02001914">
    <property type="protein sequence ID" value="KAF3961354.1"/>
    <property type="molecule type" value="Genomic_DNA"/>
</dbReference>
<sequence length="96" mass="10294">MTAHVGDFGLVNFLFETSNNPSKSQSLSVGLKGSIGYIPPEYAMGGQVSPLGDIYSYGILLLEIRKTKEERASTTELDGSNDACWSTISEAIVSCQ</sequence>
<protein>
    <recommendedName>
        <fullName evidence="1">Protein kinase domain-containing protein</fullName>
    </recommendedName>
</protein>
<keyword evidence="3" id="KW-1185">Reference proteome</keyword>
<dbReference type="PANTHER" id="PTHR48055:SF55">
    <property type="entry name" value="PROTEIN KINASE DOMAIN-CONTAINING PROTEIN"/>
    <property type="match status" value="1"/>
</dbReference>
<feature type="domain" description="Protein kinase" evidence="1">
    <location>
        <begin position="1"/>
        <end position="96"/>
    </location>
</feature>
<evidence type="ECO:0000313" key="2">
    <source>
        <dbReference type="EMBL" id="KAF3961354.1"/>
    </source>
</evidence>
<proteinExistence type="predicted"/>
<comment type="caution">
    <text evidence="2">The sequence shown here is derived from an EMBL/GenBank/DDBJ whole genome shotgun (WGS) entry which is preliminary data.</text>
</comment>
<dbReference type="Proteomes" id="UP000737018">
    <property type="component" value="Unassembled WGS sequence"/>
</dbReference>
<dbReference type="OrthoDB" id="1103805at2759"/>
<organism evidence="2 3">
    <name type="scientific">Castanea mollissima</name>
    <name type="common">Chinese chestnut</name>
    <dbReference type="NCBI Taxonomy" id="60419"/>
    <lineage>
        <taxon>Eukaryota</taxon>
        <taxon>Viridiplantae</taxon>
        <taxon>Streptophyta</taxon>
        <taxon>Embryophyta</taxon>
        <taxon>Tracheophyta</taxon>
        <taxon>Spermatophyta</taxon>
        <taxon>Magnoliopsida</taxon>
        <taxon>eudicotyledons</taxon>
        <taxon>Gunneridae</taxon>
        <taxon>Pentapetalae</taxon>
        <taxon>rosids</taxon>
        <taxon>fabids</taxon>
        <taxon>Fagales</taxon>
        <taxon>Fagaceae</taxon>
        <taxon>Castanea</taxon>
    </lineage>
</organism>
<dbReference type="PANTHER" id="PTHR48055">
    <property type="entry name" value="LEUCINE-RICH REPEAT RECEPTOR PROTEIN KINASE EMS1"/>
    <property type="match status" value="1"/>
</dbReference>
<evidence type="ECO:0000259" key="1">
    <source>
        <dbReference type="PROSITE" id="PS50011"/>
    </source>
</evidence>
<dbReference type="AlphaFoldDB" id="A0A8J4RC07"/>
<gene>
    <name evidence="2" type="ORF">CMV_014020</name>
</gene>
<dbReference type="PROSITE" id="PS50011">
    <property type="entry name" value="PROTEIN_KINASE_DOM"/>
    <property type="match status" value="1"/>
</dbReference>
<dbReference type="SUPFAM" id="SSF56112">
    <property type="entry name" value="Protein kinase-like (PK-like)"/>
    <property type="match status" value="1"/>
</dbReference>
<dbReference type="InterPro" id="IPR011009">
    <property type="entry name" value="Kinase-like_dom_sf"/>
</dbReference>
<dbReference type="InterPro" id="IPR001245">
    <property type="entry name" value="Ser-Thr/Tyr_kinase_cat_dom"/>
</dbReference>
<dbReference type="GO" id="GO:0016020">
    <property type="term" value="C:membrane"/>
    <property type="evidence" value="ECO:0007669"/>
    <property type="project" value="TreeGrafter"/>
</dbReference>
<dbReference type="Gene3D" id="1.10.510.10">
    <property type="entry name" value="Transferase(Phosphotransferase) domain 1"/>
    <property type="match status" value="1"/>
</dbReference>
<dbReference type="GO" id="GO:0004672">
    <property type="term" value="F:protein kinase activity"/>
    <property type="evidence" value="ECO:0007669"/>
    <property type="project" value="InterPro"/>
</dbReference>
<dbReference type="GO" id="GO:0005524">
    <property type="term" value="F:ATP binding"/>
    <property type="evidence" value="ECO:0007669"/>
    <property type="project" value="InterPro"/>
</dbReference>
<reference evidence="2" key="1">
    <citation type="submission" date="2020-03" db="EMBL/GenBank/DDBJ databases">
        <title>Castanea mollissima Vanexum genome sequencing.</title>
        <authorList>
            <person name="Staton M."/>
        </authorList>
    </citation>
    <scope>NUCLEOTIDE SEQUENCE</scope>
    <source>
        <tissue evidence="2">Leaf</tissue>
    </source>
</reference>